<evidence type="ECO:0000256" key="2">
    <source>
        <dbReference type="ARBA" id="ARBA00009190"/>
    </source>
</evidence>
<evidence type="ECO:0000313" key="7">
    <source>
        <dbReference type="EMBL" id="MCJ0825468.1"/>
    </source>
</evidence>
<reference evidence="7 8" key="1">
    <citation type="submission" date="2022-03" db="EMBL/GenBank/DDBJ databases">
        <title>Luteimonas soily sp. nov., a novel bacterium isolated from the soil.</title>
        <authorList>
            <person name="Zhang X."/>
        </authorList>
    </citation>
    <scope>NUCLEOTIDE SEQUENCE [LARGE SCALE GENOMIC DNA]</scope>
    <source>
        <strain evidence="7 8">50</strain>
    </source>
</reference>
<dbReference type="RefSeq" id="WP_243319838.1">
    <property type="nucleotide sequence ID" value="NZ_JALGCL010000001.1"/>
</dbReference>
<dbReference type="EMBL" id="JALGCL010000001">
    <property type="protein sequence ID" value="MCJ0825468.1"/>
    <property type="molecule type" value="Genomic_DNA"/>
</dbReference>
<accession>A0ABT0A3A8</accession>
<evidence type="ECO:0000256" key="3">
    <source>
        <dbReference type="ARBA" id="ARBA00022692"/>
    </source>
</evidence>
<keyword evidence="5 6" id="KW-0472">Membrane</keyword>
<protein>
    <recommendedName>
        <fullName evidence="6">GDT1 family protein</fullName>
    </recommendedName>
</protein>
<evidence type="ECO:0000256" key="4">
    <source>
        <dbReference type="ARBA" id="ARBA00022989"/>
    </source>
</evidence>
<organism evidence="7 8">
    <name type="scientific">Cognatiluteimonas sedimenti</name>
    <dbReference type="NCBI Taxonomy" id="2927791"/>
    <lineage>
        <taxon>Bacteria</taxon>
        <taxon>Pseudomonadati</taxon>
        <taxon>Pseudomonadota</taxon>
        <taxon>Gammaproteobacteria</taxon>
        <taxon>Lysobacterales</taxon>
        <taxon>Lysobacteraceae</taxon>
        <taxon>Cognatiluteimonas</taxon>
    </lineage>
</organism>
<proteinExistence type="inferred from homology"/>
<comment type="caution">
    <text evidence="6">Lacks conserved residue(s) required for the propagation of feature annotation.</text>
</comment>
<feature type="transmembrane region" description="Helical" evidence="6">
    <location>
        <begin position="204"/>
        <end position="222"/>
    </location>
</feature>
<evidence type="ECO:0000256" key="6">
    <source>
        <dbReference type="RuleBase" id="RU365102"/>
    </source>
</evidence>
<feature type="transmembrane region" description="Helical" evidence="6">
    <location>
        <begin position="76"/>
        <end position="99"/>
    </location>
</feature>
<keyword evidence="3 6" id="KW-0812">Transmembrane</keyword>
<comment type="subcellular location">
    <subcellularLocation>
        <location evidence="1 6">Membrane</location>
        <topology evidence="1 6">Multi-pass membrane protein</topology>
    </subcellularLocation>
</comment>
<keyword evidence="8" id="KW-1185">Reference proteome</keyword>
<keyword evidence="4 6" id="KW-1133">Transmembrane helix</keyword>
<feature type="transmembrane region" description="Helical" evidence="6">
    <location>
        <begin position="171"/>
        <end position="192"/>
    </location>
</feature>
<comment type="similarity">
    <text evidence="2 6">Belongs to the GDT1 family.</text>
</comment>
<gene>
    <name evidence="7" type="ORF">MQC88_05765</name>
</gene>
<dbReference type="PANTHER" id="PTHR12608:SF1">
    <property type="entry name" value="TRANSMEMBRANE PROTEIN 165"/>
    <property type="match status" value="1"/>
</dbReference>
<feature type="transmembrane region" description="Helical" evidence="6">
    <location>
        <begin position="105"/>
        <end position="123"/>
    </location>
</feature>
<dbReference type="Pfam" id="PF01169">
    <property type="entry name" value="GDT1"/>
    <property type="match status" value="2"/>
</dbReference>
<dbReference type="Proteomes" id="UP001165423">
    <property type="component" value="Unassembled WGS sequence"/>
</dbReference>
<dbReference type="PANTHER" id="PTHR12608">
    <property type="entry name" value="TRANSMEMBRANE PROTEIN HTP-1 RELATED"/>
    <property type="match status" value="1"/>
</dbReference>
<evidence type="ECO:0000313" key="8">
    <source>
        <dbReference type="Proteomes" id="UP001165423"/>
    </source>
</evidence>
<sequence length="226" mass="23520">MDVFLLADGLRSAGALAHAGLPQAWAGAALPLAALANAPLWPALVSTGTVAVAEIGDKTQLLALLLAARFRKPWPIVAGILVATLLNHALAGWAGALAASWLTPAVMRWIVAASFIAIALWTLKPDKLDEDDDPLPARGAFIATTIAFFVAEIGDKTQVATVLLAANYSPLWQVVAGTTVGMLLANVPVVALGNRFAQRLPLRAARITAALVFLALGSWVLLRGIG</sequence>
<comment type="caution">
    <text evidence="7">The sequence shown here is derived from an EMBL/GenBank/DDBJ whole genome shotgun (WGS) entry which is preliminary data.</text>
</comment>
<name>A0ABT0A3A8_9GAMM</name>
<evidence type="ECO:0000256" key="5">
    <source>
        <dbReference type="ARBA" id="ARBA00023136"/>
    </source>
</evidence>
<evidence type="ECO:0000256" key="1">
    <source>
        <dbReference type="ARBA" id="ARBA00004141"/>
    </source>
</evidence>
<dbReference type="InterPro" id="IPR001727">
    <property type="entry name" value="GDT1-like"/>
</dbReference>